<dbReference type="InterPro" id="IPR019539">
    <property type="entry name" value="GalKase_N"/>
</dbReference>
<evidence type="ECO:0000256" key="1">
    <source>
        <dbReference type="ARBA" id="ARBA00006566"/>
    </source>
</evidence>
<dbReference type="GO" id="GO:0005524">
    <property type="term" value="F:ATP binding"/>
    <property type="evidence" value="ECO:0007669"/>
    <property type="project" value="UniProtKB-UniRule"/>
</dbReference>
<dbReference type="Pfam" id="PF08544">
    <property type="entry name" value="GHMP_kinases_C"/>
    <property type="match status" value="1"/>
</dbReference>
<evidence type="ECO:0000256" key="2">
    <source>
        <dbReference type="ARBA" id="ARBA00022679"/>
    </source>
</evidence>
<feature type="domain" description="Galactokinase N-terminal" evidence="13">
    <location>
        <begin position="6"/>
        <end position="53"/>
    </location>
</feature>
<evidence type="ECO:0000259" key="13">
    <source>
        <dbReference type="Pfam" id="PF10509"/>
    </source>
</evidence>
<reference evidence="14 15" key="1">
    <citation type="submission" date="2019-08" db="EMBL/GenBank/DDBJ databases">
        <title>Agrococcus lahaulensis sp. nov., isolated from a cold desert of the Indian Himalayas.</title>
        <authorList>
            <person name="Qu J.H."/>
        </authorList>
    </citation>
    <scope>NUCLEOTIDE SEQUENCE [LARGE SCALE GENOMIC DNA]</scope>
    <source>
        <strain evidence="14 15">NS18</strain>
    </source>
</reference>
<dbReference type="InterPro" id="IPR006204">
    <property type="entry name" value="GHMP_kinase_N_dom"/>
</dbReference>
<dbReference type="NCBIfam" id="TIGR00131">
    <property type="entry name" value="gal_kin"/>
    <property type="match status" value="1"/>
</dbReference>
<dbReference type="InterPro" id="IPR019741">
    <property type="entry name" value="Galactokinase_CS"/>
</dbReference>
<evidence type="ECO:0000259" key="12">
    <source>
        <dbReference type="Pfam" id="PF08544"/>
    </source>
</evidence>
<keyword evidence="5 14" id="KW-0418">Kinase</keyword>
<dbReference type="PROSITE" id="PS00106">
    <property type="entry name" value="GALACTOKINASE"/>
    <property type="match status" value="1"/>
</dbReference>
<dbReference type="PANTHER" id="PTHR10457:SF7">
    <property type="entry name" value="GALACTOKINASE-RELATED"/>
    <property type="match status" value="1"/>
</dbReference>
<feature type="domain" description="GHMP kinase N-terminal" evidence="11">
    <location>
        <begin position="92"/>
        <end position="178"/>
    </location>
</feature>
<sequence>MRDELQAVFGGTAGPDGIWSAPGRVNLIGEHTDYNGGLALPFAIDRRTSVAVRLRDDDRIRVATDFVDRGVVPGVIESTLETAHASTGWSRYVLGAAHVLRRELGVPGRGFEALVSSTVPVGVGVSSSAALESATIVALDELWGLGLDRREMVRLGQLVENEVVGAPTGTLDQSAVLLAQRDHAVLLDFRDGTAEQVPLGFEAAGLEILVIDSLVRHDHATGGYGERRRECEEAARIAGVPTLREIAVDDIERWAGRMPAHVHRRLKHIVTDTDRARRVADLVRAGRPREIGPVLTEGHASQRDDFEDSVPAIDAAVDAAVAAGALGARLTGGGFGGAAIALVDRAETARIATSTADAVEAAGHARPIVFTVHPSDGARRDA</sequence>
<dbReference type="PANTHER" id="PTHR10457">
    <property type="entry name" value="MEVALONATE KINASE/GALACTOKINASE"/>
    <property type="match status" value="1"/>
</dbReference>
<dbReference type="EMBL" id="VOIR01000019">
    <property type="protein sequence ID" value="KAA6430143.1"/>
    <property type="molecule type" value="Genomic_DNA"/>
</dbReference>
<keyword evidence="7" id="KW-0460">Magnesium</keyword>
<keyword evidence="4" id="KW-0547">Nucleotide-binding</keyword>
<dbReference type="PIRSF" id="PIRSF000530">
    <property type="entry name" value="Galactokinase"/>
    <property type="match status" value="1"/>
</dbReference>
<evidence type="ECO:0000256" key="7">
    <source>
        <dbReference type="ARBA" id="ARBA00022842"/>
    </source>
</evidence>
<keyword evidence="9" id="KW-0119">Carbohydrate metabolism</keyword>
<evidence type="ECO:0000256" key="9">
    <source>
        <dbReference type="ARBA" id="ARBA00023277"/>
    </source>
</evidence>
<organism evidence="14 15">
    <name type="scientific">Agrococcus sediminis</name>
    <dbReference type="NCBI Taxonomy" id="2599924"/>
    <lineage>
        <taxon>Bacteria</taxon>
        <taxon>Bacillati</taxon>
        <taxon>Actinomycetota</taxon>
        <taxon>Actinomycetes</taxon>
        <taxon>Micrococcales</taxon>
        <taxon>Microbacteriaceae</taxon>
        <taxon>Agrococcus</taxon>
    </lineage>
</organism>
<dbReference type="OrthoDB" id="250531at2"/>
<dbReference type="Pfam" id="PF10509">
    <property type="entry name" value="GalKase_gal_bdg"/>
    <property type="match status" value="1"/>
</dbReference>
<evidence type="ECO:0000256" key="10">
    <source>
        <dbReference type="NCBIfam" id="TIGR00131"/>
    </source>
</evidence>
<dbReference type="Pfam" id="PF00288">
    <property type="entry name" value="GHMP_kinases_N"/>
    <property type="match status" value="1"/>
</dbReference>
<dbReference type="GO" id="GO:0004335">
    <property type="term" value="F:galactokinase activity"/>
    <property type="evidence" value="ECO:0007669"/>
    <property type="project" value="UniProtKB-UniRule"/>
</dbReference>
<dbReference type="AlphaFoldDB" id="A0A5M8Q439"/>
<keyword evidence="15" id="KW-1185">Reference proteome</keyword>
<dbReference type="EC" id="2.7.1.6" evidence="10"/>
<feature type="domain" description="GHMP kinase C-terminal" evidence="12">
    <location>
        <begin position="281"/>
        <end position="350"/>
    </location>
</feature>
<dbReference type="FunFam" id="3.30.70.890:FF:000001">
    <property type="entry name" value="Galactokinase"/>
    <property type="match status" value="1"/>
</dbReference>
<dbReference type="SUPFAM" id="SSF55060">
    <property type="entry name" value="GHMP Kinase, C-terminal domain"/>
    <property type="match status" value="1"/>
</dbReference>
<dbReference type="InterPro" id="IPR000705">
    <property type="entry name" value="Galactokinase"/>
</dbReference>
<comment type="caution">
    <text evidence="14">The sequence shown here is derived from an EMBL/GenBank/DDBJ whole genome shotgun (WGS) entry which is preliminary data.</text>
</comment>
<comment type="similarity">
    <text evidence="1">Belongs to the GHMP kinase family. GalK subfamily.</text>
</comment>
<evidence type="ECO:0000256" key="8">
    <source>
        <dbReference type="ARBA" id="ARBA00023144"/>
    </source>
</evidence>
<evidence type="ECO:0000256" key="4">
    <source>
        <dbReference type="ARBA" id="ARBA00022741"/>
    </source>
</evidence>
<evidence type="ECO:0000256" key="3">
    <source>
        <dbReference type="ARBA" id="ARBA00022723"/>
    </source>
</evidence>
<accession>A0A5M8Q439</accession>
<dbReference type="PRINTS" id="PR00473">
    <property type="entry name" value="GALCTOKINASE"/>
</dbReference>
<dbReference type="InterPro" id="IPR014721">
    <property type="entry name" value="Ribsml_uS5_D2-typ_fold_subgr"/>
</dbReference>
<evidence type="ECO:0000259" key="11">
    <source>
        <dbReference type="Pfam" id="PF00288"/>
    </source>
</evidence>
<evidence type="ECO:0000313" key="15">
    <source>
        <dbReference type="Proteomes" id="UP000323221"/>
    </source>
</evidence>
<dbReference type="Proteomes" id="UP000323221">
    <property type="component" value="Unassembled WGS sequence"/>
</dbReference>
<evidence type="ECO:0000256" key="6">
    <source>
        <dbReference type="ARBA" id="ARBA00022840"/>
    </source>
</evidence>
<dbReference type="PRINTS" id="PR00959">
    <property type="entry name" value="MEVGALKINASE"/>
</dbReference>
<keyword evidence="3" id="KW-0479">Metal-binding</keyword>
<dbReference type="GO" id="GO:0005829">
    <property type="term" value="C:cytosol"/>
    <property type="evidence" value="ECO:0007669"/>
    <property type="project" value="TreeGrafter"/>
</dbReference>
<dbReference type="GO" id="GO:0046872">
    <property type="term" value="F:metal ion binding"/>
    <property type="evidence" value="ECO:0007669"/>
    <property type="project" value="UniProtKB-KW"/>
</dbReference>
<dbReference type="InterPro" id="IPR020568">
    <property type="entry name" value="Ribosomal_Su5_D2-typ_SF"/>
</dbReference>
<dbReference type="Gene3D" id="3.30.70.890">
    <property type="entry name" value="GHMP kinase, C-terminal domain"/>
    <property type="match status" value="1"/>
</dbReference>
<gene>
    <name evidence="14" type="primary">galK</name>
    <name evidence="14" type="ORF">FQ330_13025</name>
</gene>
<dbReference type="InterPro" id="IPR006206">
    <property type="entry name" value="Mevalonate/galactokinase"/>
</dbReference>
<dbReference type="RefSeq" id="WP_146358154.1">
    <property type="nucleotide sequence ID" value="NZ_VOIR01000019.1"/>
</dbReference>
<dbReference type="SUPFAM" id="SSF54211">
    <property type="entry name" value="Ribosomal protein S5 domain 2-like"/>
    <property type="match status" value="1"/>
</dbReference>
<proteinExistence type="inferred from homology"/>
<protein>
    <recommendedName>
        <fullName evidence="10">Galactokinase</fullName>
        <ecNumber evidence="10">2.7.1.6</ecNumber>
    </recommendedName>
</protein>
<keyword evidence="2 14" id="KW-0808">Transferase</keyword>
<dbReference type="Gene3D" id="3.30.230.10">
    <property type="match status" value="1"/>
</dbReference>
<evidence type="ECO:0000256" key="5">
    <source>
        <dbReference type="ARBA" id="ARBA00022777"/>
    </source>
</evidence>
<keyword evidence="6" id="KW-0067">ATP-binding</keyword>
<name>A0A5M8Q439_9MICO</name>
<dbReference type="InterPro" id="IPR013750">
    <property type="entry name" value="GHMP_kinase_C_dom"/>
</dbReference>
<dbReference type="GO" id="GO:0006012">
    <property type="term" value="P:galactose metabolic process"/>
    <property type="evidence" value="ECO:0007669"/>
    <property type="project" value="UniProtKB-UniRule"/>
</dbReference>
<dbReference type="InterPro" id="IPR036554">
    <property type="entry name" value="GHMP_kinase_C_sf"/>
</dbReference>
<keyword evidence="8" id="KW-0299">Galactose metabolism</keyword>
<evidence type="ECO:0000313" key="14">
    <source>
        <dbReference type="EMBL" id="KAA6430143.1"/>
    </source>
</evidence>